<protein>
    <submittedName>
        <fullName evidence="4">Cell division protein FtsN</fullName>
    </submittedName>
</protein>
<dbReference type="PATRIC" id="fig|857265.3.peg.2571"/>
<evidence type="ECO:0000259" key="3">
    <source>
        <dbReference type="Pfam" id="PF05036"/>
    </source>
</evidence>
<feature type="region of interest" description="Disordered" evidence="1">
    <location>
        <begin position="143"/>
        <end position="201"/>
    </location>
</feature>
<keyword evidence="5" id="KW-1185">Reference proteome</keyword>
<accession>A0A0N0XKT7</accession>
<proteinExistence type="predicted"/>
<dbReference type="EMBL" id="LAQT01000009">
    <property type="protein sequence ID" value="KPC52660.1"/>
    <property type="molecule type" value="Genomic_DNA"/>
</dbReference>
<dbReference type="GO" id="GO:0051301">
    <property type="term" value="P:cell division"/>
    <property type="evidence" value="ECO:0007669"/>
    <property type="project" value="UniProtKB-KW"/>
</dbReference>
<dbReference type="RefSeq" id="WP_053938136.1">
    <property type="nucleotide sequence ID" value="NZ_LAQT01000009.1"/>
</dbReference>
<dbReference type="Gene3D" id="3.30.70.1070">
    <property type="entry name" value="Sporulation related repeat"/>
    <property type="match status" value="1"/>
</dbReference>
<name>A0A0N0XKT7_9NEIS</name>
<feature type="compositionally biased region" description="Polar residues" evidence="1">
    <location>
        <begin position="152"/>
        <end position="198"/>
    </location>
</feature>
<evidence type="ECO:0000313" key="4">
    <source>
        <dbReference type="EMBL" id="KPC52660.1"/>
    </source>
</evidence>
<gene>
    <name evidence="4" type="ORF">WG78_12470</name>
</gene>
<evidence type="ECO:0000256" key="1">
    <source>
        <dbReference type="SAM" id="MobiDB-lite"/>
    </source>
</evidence>
<organism evidence="4 5">
    <name type="scientific">Amantichitinum ursilacus</name>
    <dbReference type="NCBI Taxonomy" id="857265"/>
    <lineage>
        <taxon>Bacteria</taxon>
        <taxon>Pseudomonadati</taxon>
        <taxon>Pseudomonadota</taxon>
        <taxon>Betaproteobacteria</taxon>
        <taxon>Neisseriales</taxon>
        <taxon>Chitinibacteraceae</taxon>
        <taxon>Amantichitinum</taxon>
    </lineage>
</organism>
<evidence type="ECO:0000313" key="5">
    <source>
        <dbReference type="Proteomes" id="UP000037939"/>
    </source>
</evidence>
<feature type="transmembrane region" description="Helical" evidence="2">
    <location>
        <begin position="21"/>
        <end position="42"/>
    </location>
</feature>
<sequence>MSDQLDPILQQAEQNRLKEQLFWRLGIAAGLIIIVLGGIWLLDRPDASQDVILPSTPRPAPTRIASTPASSSAASAPAMIASTITASEVIASAVAASSPAVTSEPTPIATPTSAPITPIAAVATEPPGVAPVTGRKAEAAPRYVPNAPLVNPTPTANVQPVATSPSKSTSNALATPATPTIQNATRPTSAGGNKNPTRTEPALSLAPLYDTGATASATTPPAATPTTAARNFETHAVANGYAVQAGVFLHQSNADKMLRQLQNAGVPAYLETRVQIGPFKTKAEADAAIKKLRALGIEPVVHTAD</sequence>
<dbReference type="InterPro" id="IPR036680">
    <property type="entry name" value="SPOR-like_sf"/>
</dbReference>
<reference evidence="4 5" key="1">
    <citation type="submission" date="2015-07" db="EMBL/GenBank/DDBJ databases">
        <title>Draft genome sequence of the Amantichitinum ursilacus IGB-41, a new chitin-degrading bacterium.</title>
        <authorList>
            <person name="Kirstahler P."/>
            <person name="Guenther M."/>
            <person name="Grumaz C."/>
            <person name="Rupp S."/>
            <person name="Zibek S."/>
            <person name="Sohn K."/>
        </authorList>
    </citation>
    <scope>NUCLEOTIDE SEQUENCE [LARGE SCALE GENOMIC DNA]</scope>
    <source>
        <strain evidence="4 5">IGB-41</strain>
    </source>
</reference>
<dbReference type="GO" id="GO:0042834">
    <property type="term" value="F:peptidoglycan binding"/>
    <property type="evidence" value="ECO:0007669"/>
    <property type="project" value="InterPro"/>
</dbReference>
<dbReference type="Pfam" id="PF05036">
    <property type="entry name" value="SPOR"/>
    <property type="match status" value="1"/>
</dbReference>
<dbReference type="Proteomes" id="UP000037939">
    <property type="component" value="Unassembled WGS sequence"/>
</dbReference>
<keyword evidence="4" id="KW-0132">Cell division</keyword>
<keyword evidence="2" id="KW-0812">Transmembrane</keyword>
<feature type="domain" description="SPOR" evidence="3">
    <location>
        <begin position="239"/>
        <end position="301"/>
    </location>
</feature>
<keyword evidence="2" id="KW-1133">Transmembrane helix</keyword>
<keyword evidence="4" id="KW-0131">Cell cycle</keyword>
<dbReference type="InterPro" id="IPR007730">
    <property type="entry name" value="SPOR-like_dom"/>
</dbReference>
<dbReference type="SUPFAM" id="SSF110997">
    <property type="entry name" value="Sporulation related repeat"/>
    <property type="match status" value="1"/>
</dbReference>
<comment type="caution">
    <text evidence="4">The sequence shown here is derived from an EMBL/GenBank/DDBJ whole genome shotgun (WGS) entry which is preliminary data.</text>
</comment>
<keyword evidence="2" id="KW-0472">Membrane</keyword>
<dbReference type="AlphaFoldDB" id="A0A0N0XKT7"/>
<dbReference type="STRING" id="857265.WG78_12470"/>
<evidence type="ECO:0000256" key="2">
    <source>
        <dbReference type="SAM" id="Phobius"/>
    </source>
</evidence>